<reference evidence="2 3" key="1">
    <citation type="submission" date="2022-04" db="EMBL/GenBank/DDBJ databases">
        <title>Mechanism of arsenic methylation and mitigation arsenic toxicity by Bacillus sp. LH14 from an Arsenic-Contaminated Paddy Soil.</title>
        <authorList>
            <person name="Wang D."/>
        </authorList>
    </citation>
    <scope>NUCLEOTIDE SEQUENCE [LARGE SCALE GENOMIC DNA]</scope>
    <source>
        <strain evidence="2 3">LH14</strain>
    </source>
</reference>
<evidence type="ECO:0000313" key="2">
    <source>
        <dbReference type="EMBL" id="UPM55534.1"/>
    </source>
</evidence>
<protein>
    <submittedName>
        <fullName evidence="2">Sugar phosphate isomerase/epimerase</fullName>
    </submittedName>
</protein>
<sequence>MKIACSSQSFDELLLERKMELDEFFQYCSTLSFVDGIEIEDKHIFHPNDKSYLNEIVELSNQYDLPIVNLAFDCNFGFESEEKINAEIARVKEWVEVAKALHIQNFRLFAGWPDFDKEKQWNSMIRFVDQAATIVEEAGLTVVIENHNHGGFLSNSDDVLRMFNDLNRPSIKLLLDTGNYVDQLEGVLKTAHFSGHVHAKVKEITSDGEEVEINYPTILRKLRDVHYNGWLSIEYEGNLDPKSVVNQFGQFLAKELKETMEV</sequence>
<dbReference type="InterPro" id="IPR050312">
    <property type="entry name" value="IolE/XylAMocC-like"/>
</dbReference>
<keyword evidence="2" id="KW-0413">Isomerase</keyword>
<dbReference type="SUPFAM" id="SSF51658">
    <property type="entry name" value="Xylose isomerase-like"/>
    <property type="match status" value="1"/>
</dbReference>
<gene>
    <name evidence="2" type="ORF">MY490_06775</name>
</gene>
<dbReference type="EMBL" id="CP096034">
    <property type="protein sequence ID" value="UPM55534.1"/>
    <property type="molecule type" value="Genomic_DNA"/>
</dbReference>
<keyword evidence="3" id="KW-1185">Reference proteome</keyword>
<dbReference type="InterPro" id="IPR013022">
    <property type="entry name" value="Xyl_isomerase-like_TIM-brl"/>
</dbReference>
<dbReference type="PANTHER" id="PTHR12110:SF53">
    <property type="entry name" value="BLR5974 PROTEIN"/>
    <property type="match status" value="1"/>
</dbReference>
<dbReference type="GO" id="GO:0016853">
    <property type="term" value="F:isomerase activity"/>
    <property type="evidence" value="ECO:0007669"/>
    <property type="project" value="UniProtKB-KW"/>
</dbReference>
<dbReference type="Pfam" id="PF01261">
    <property type="entry name" value="AP_endonuc_2"/>
    <property type="match status" value="1"/>
</dbReference>
<evidence type="ECO:0000313" key="3">
    <source>
        <dbReference type="Proteomes" id="UP000830639"/>
    </source>
</evidence>
<evidence type="ECO:0000259" key="1">
    <source>
        <dbReference type="Pfam" id="PF01261"/>
    </source>
</evidence>
<dbReference type="Gene3D" id="3.20.20.150">
    <property type="entry name" value="Divalent-metal-dependent TIM barrel enzymes"/>
    <property type="match status" value="1"/>
</dbReference>
<dbReference type="PANTHER" id="PTHR12110">
    <property type="entry name" value="HYDROXYPYRUVATE ISOMERASE"/>
    <property type="match status" value="1"/>
</dbReference>
<name>A0ABY4JNV7_9BACI</name>
<accession>A0ABY4JNV7</accession>
<proteinExistence type="predicted"/>
<organism evidence="2 3">
    <name type="scientific">Gottfriedia acidiceleris</name>
    <dbReference type="NCBI Taxonomy" id="371036"/>
    <lineage>
        <taxon>Bacteria</taxon>
        <taxon>Bacillati</taxon>
        <taxon>Bacillota</taxon>
        <taxon>Bacilli</taxon>
        <taxon>Bacillales</taxon>
        <taxon>Bacillaceae</taxon>
        <taxon>Gottfriedia</taxon>
    </lineage>
</organism>
<feature type="domain" description="Xylose isomerase-like TIM barrel" evidence="1">
    <location>
        <begin position="34"/>
        <end position="238"/>
    </location>
</feature>
<dbReference type="RefSeq" id="WP_248268544.1">
    <property type="nucleotide sequence ID" value="NZ_CP096034.1"/>
</dbReference>
<dbReference type="InterPro" id="IPR036237">
    <property type="entry name" value="Xyl_isomerase-like_sf"/>
</dbReference>
<dbReference type="Proteomes" id="UP000830639">
    <property type="component" value="Chromosome"/>
</dbReference>